<dbReference type="EMBL" id="VTFT01000001">
    <property type="protein sequence ID" value="TYT26557.1"/>
    <property type="molecule type" value="Genomic_DNA"/>
</dbReference>
<dbReference type="Proteomes" id="UP000324973">
    <property type="component" value="Unassembled WGS sequence"/>
</dbReference>
<evidence type="ECO:0000256" key="6">
    <source>
        <dbReference type="ARBA" id="ARBA00022839"/>
    </source>
</evidence>
<evidence type="ECO:0000256" key="7">
    <source>
        <dbReference type="ARBA" id="ARBA00022840"/>
    </source>
</evidence>
<dbReference type="AlphaFoldDB" id="A0A5D4XPG0"/>
<dbReference type="Gene3D" id="3.40.50.300">
    <property type="entry name" value="P-loop containing nucleotide triphosphate hydrolases"/>
    <property type="match status" value="2"/>
</dbReference>
<evidence type="ECO:0000313" key="13">
    <source>
        <dbReference type="EMBL" id="TYT26557.1"/>
    </source>
</evidence>
<evidence type="ECO:0000256" key="9">
    <source>
        <dbReference type="ARBA" id="ARBA00023204"/>
    </source>
</evidence>
<name>A0A5D4XPG0_9GAMM</name>
<comment type="function">
    <text evidence="10">A helicase/nuclease that prepares dsDNA breaks (DSB) for recombinational DNA repair. Binds to DSBs and unwinds DNA via a highly rapid and processive ATP-dependent bidirectional helicase activity. Unwinds dsDNA until it encounters a Chi (crossover hotspot instigator) sequence from the 3' direction. Cuts ssDNA a few nucleotides 3' to the Chi site. The properties and activities of the enzyme are changed at Chi. The Chi-altered holoenzyme produces a long 3'-ssDNA overhang and facilitates RecA-binding to the ssDNA for homologous DNA recombination and repair. Holoenzyme degrades any linearized DNA that is unable to undergo homologous recombination. In the holoenzyme this subunit recognizes the wild-type Chi sequence, and when added to isolated RecB increases its ATP-dependent helicase processivity.</text>
</comment>
<keyword evidence="2 10" id="KW-0547">Nucleotide-binding</keyword>
<sequence>MHTHARTDFRLYHSNALDVLAGLLASELRTPAPGQGPLEPDVVLIPQVALRRWLQATLAQAHGVSANLEFLTPGEFVQRALDANVPGKGEDLDAAALRWRIHAALADPALLRERALQPLRAYLEGAPDPLKAWTLSGELAQAFEKYKAWRREWLLAWEAGEAPRDPQAALWRRVAGGTQHRARRIHEYLEGFAAPDAPLPDGLPKRLFAFAILNVSPDVLRVVATQARVGTLHFYVPSPSRDYWGDLQRVRGGDPGAAAGENPLLRAWGAAGRDFMALLGGYEVVHPDIEVRGDADPGEGGGALAGSLLRRLQSDLFHRRPVPPPAPTAADPRTRLPALRRDDPSLQVHACHTRLRELQVLHDQLRALFEDPRFDPPLQPREVAVLAPDIDPYLPYLDAVFGGRGRGDAGFNQAIPWAVADASPLAGEPLADVFLRLLALPVARFGLVETLDLLASPPLAEAANLDAAAFDRLHAWLHAAGARWGLDGAHRARLDAPDDDAYTWAFALDRLLLGHATGSDAPIATAGGQLVAPMPELEGSALDALDTLVRLLRVLARHARVLDEALTPEGWRERLLGLLDALLTRPPESSNTRRALDRLRSLIDAFAADAHRAGVDTPVPAEIVRAHFAAALSEADTRAPLLTGGVSIARMVPMRLLPFRVICLLGMDDGAFPRRDPGGGIDRLASDVARGLRLRGDRSTRDDDRFLFLQLFAAAQDVFYVSYQGADPRDGSVREPSVLVADLLAAADAQHVPEANAGEALVVRHPLQPFAPAAFGGSDEPRRFSYSAQWWPAAAQPMAKRTPLPAWFDGEALAAPDDGEAAGAVAADGSGIKGASASAAATTLTLDELRRFLQSPADTFLRQRLGLRLAEVEEVDEDVEPLLAPGRGIARQVLQQAVFDAVLRGEDDATTHARLRARGLLPSGPLGHRALEQMRAQVDPYALAFGGWRGDATPESHRLDVPLDEVSLQGRIADVYDKGIVRVRFDPPAGRSAIRNGLDWLLASAAGLARPLVEFHEDRERGAGPHERDPLDPAQARAVLRMLVALRERGLRSPLPFAPYSGWEFFRADDMRKGLEAAAKKWHGSDFNWGESSSEALRLALRGRDPFSDEATQVAFIDLTMGIYLAVVEGKLYAGTDPTALHAIADALDLEEAE</sequence>
<evidence type="ECO:0000256" key="11">
    <source>
        <dbReference type="SAM" id="MobiDB-lite"/>
    </source>
</evidence>
<evidence type="ECO:0000256" key="10">
    <source>
        <dbReference type="HAMAP-Rule" id="MF_01486"/>
    </source>
</evidence>
<dbReference type="GO" id="GO:0003677">
    <property type="term" value="F:DNA binding"/>
    <property type="evidence" value="ECO:0007669"/>
    <property type="project" value="UniProtKB-UniRule"/>
</dbReference>
<dbReference type="InterPro" id="IPR041500">
    <property type="entry name" value="RecC_C"/>
</dbReference>
<evidence type="ECO:0000256" key="3">
    <source>
        <dbReference type="ARBA" id="ARBA00022763"/>
    </source>
</evidence>
<evidence type="ECO:0000256" key="4">
    <source>
        <dbReference type="ARBA" id="ARBA00022801"/>
    </source>
</evidence>
<dbReference type="PANTHER" id="PTHR30591:SF1">
    <property type="entry name" value="RECBCD ENZYME SUBUNIT RECC"/>
    <property type="match status" value="1"/>
</dbReference>
<feature type="compositionally biased region" description="Low complexity" evidence="11">
    <location>
        <begin position="328"/>
        <end position="337"/>
    </location>
</feature>
<keyword evidence="3 10" id="KW-0227">DNA damage</keyword>
<keyword evidence="14" id="KW-1185">Reference proteome</keyword>
<keyword evidence="5 10" id="KW-0347">Helicase</keyword>
<evidence type="ECO:0000256" key="5">
    <source>
        <dbReference type="ARBA" id="ARBA00022806"/>
    </source>
</evidence>
<feature type="region of interest" description="Disordered" evidence="11">
    <location>
        <begin position="318"/>
        <end position="342"/>
    </location>
</feature>
<comment type="subunit">
    <text evidence="10">Heterotrimer of RecB, RecC and RecD. All subunits contribute to DNA-binding.</text>
</comment>
<dbReference type="NCBIfam" id="TIGR01450">
    <property type="entry name" value="recC"/>
    <property type="match status" value="1"/>
</dbReference>
<dbReference type="GO" id="GO:0008854">
    <property type="term" value="F:exodeoxyribonuclease V activity"/>
    <property type="evidence" value="ECO:0007669"/>
    <property type="project" value="InterPro"/>
</dbReference>
<comment type="similarity">
    <text evidence="10">Belongs to the RecC family.</text>
</comment>
<comment type="caution">
    <text evidence="13">The sequence shown here is derived from an EMBL/GenBank/DDBJ whole genome shotgun (WGS) entry which is preliminary data.</text>
</comment>
<dbReference type="SUPFAM" id="SSF52980">
    <property type="entry name" value="Restriction endonuclease-like"/>
    <property type="match status" value="1"/>
</dbReference>
<dbReference type="Pfam" id="PF17946">
    <property type="entry name" value="RecC_C"/>
    <property type="match status" value="1"/>
</dbReference>
<dbReference type="OrthoDB" id="9762834at2"/>
<dbReference type="InterPro" id="IPR006697">
    <property type="entry name" value="RecC"/>
</dbReference>
<dbReference type="SUPFAM" id="SSF52540">
    <property type="entry name" value="P-loop containing nucleoside triphosphate hydrolases"/>
    <property type="match status" value="2"/>
</dbReference>
<keyword evidence="7 10" id="KW-0067">ATP-binding</keyword>
<evidence type="ECO:0000259" key="12">
    <source>
        <dbReference type="Pfam" id="PF17946"/>
    </source>
</evidence>
<gene>
    <name evidence="10 13" type="primary">recC</name>
    <name evidence="13" type="ORF">FZO89_09955</name>
</gene>
<evidence type="ECO:0000256" key="1">
    <source>
        <dbReference type="ARBA" id="ARBA00022722"/>
    </source>
</evidence>
<dbReference type="InterPro" id="IPR013986">
    <property type="entry name" value="DExx_box_DNA_helicase_dom_sf"/>
</dbReference>
<keyword evidence="6 10" id="KW-0269">Exonuclease</keyword>
<dbReference type="Gene3D" id="1.10.10.160">
    <property type="match status" value="1"/>
</dbReference>
<organism evidence="13 14">
    <name type="scientific">Luteimonas viscosa</name>
    <dbReference type="NCBI Taxonomy" id="1132694"/>
    <lineage>
        <taxon>Bacteria</taxon>
        <taxon>Pseudomonadati</taxon>
        <taxon>Pseudomonadota</taxon>
        <taxon>Gammaproteobacteria</taxon>
        <taxon>Lysobacterales</taxon>
        <taxon>Lysobacteraceae</taxon>
        <taxon>Luteimonas</taxon>
    </lineage>
</organism>
<keyword evidence="8 10" id="KW-0238">DNA-binding</keyword>
<dbReference type="HAMAP" id="MF_01486">
    <property type="entry name" value="RecC"/>
    <property type="match status" value="1"/>
</dbReference>
<evidence type="ECO:0000313" key="14">
    <source>
        <dbReference type="Proteomes" id="UP000324973"/>
    </source>
</evidence>
<dbReference type="InterPro" id="IPR027417">
    <property type="entry name" value="P-loop_NTPase"/>
</dbReference>
<dbReference type="InterPro" id="IPR011335">
    <property type="entry name" value="Restrct_endonuc-II-like"/>
</dbReference>
<keyword evidence="9 10" id="KW-0234">DNA repair</keyword>
<dbReference type="Pfam" id="PF04257">
    <property type="entry name" value="Exonuc_V_gamma"/>
    <property type="match status" value="1"/>
</dbReference>
<protein>
    <recommendedName>
        <fullName evidence="10">RecBCD enzyme subunit RecC</fullName>
    </recommendedName>
    <alternativeName>
        <fullName evidence="10">Exonuclease V subunit RecC</fullName>
        <shortName evidence="10">ExoV subunit RecC</shortName>
    </alternativeName>
    <alternativeName>
        <fullName evidence="10">Helicase/nuclease RecBCD subunit RecC</fullName>
    </alternativeName>
</protein>
<dbReference type="PANTHER" id="PTHR30591">
    <property type="entry name" value="RECBCD ENZYME SUBUNIT RECC"/>
    <property type="match status" value="1"/>
</dbReference>
<dbReference type="RefSeq" id="WP_149103108.1">
    <property type="nucleotide sequence ID" value="NZ_VTFT01000001.1"/>
</dbReference>
<dbReference type="GO" id="GO:0003678">
    <property type="term" value="F:DNA helicase activity"/>
    <property type="evidence" value="ECO:0007669"/>
    <property type="project" value="UniProtKB-UniRule"/>
</dbReference>
<proteinExistence type="inferred from homology"/>
<dbReference type="Gene3D" id="3.40.50.10930">
    <property type="match status" value="1"/>
</dbReference>
<dbReference type="Gene3D" id="1.10.10.990">
    <property type="match status" value="1"/>
</dbReference>
<keyword evidence="4 10" id="KW-0378">Hydrolase</keyword>
<dbReference type="GO" id="GO:0005524">
    <property type="term" value="F:ATP binding"/>
    <property type="evidence" value="ECO:0007669"/>
    <property type="project" value="UniProtKB-UniRule"/>
</dbReference>
<dbReference type="PIRSF" id="PIRSF000980">
    <property type="entry name" value="RecC"/>
    <property type="match status" value="1"/>
</dbReference>
<comment type="miscellaneous">
    <text evidence="10">In the RecBCD complex, RecB has a slow 3'-5' helicase, an exonuclease activity and loads RecA onto ssDNA, RecD has a fast 5'-3' helicase activity, while RecC stimulates the ATPase and processivity of the RecB helicase and contributes to recognition of the Chi site.</text>
</comment>
<keyword evidence="1 10" id="KW-0540">Nuclease</keyword>
<feature type="domain" description="RecC C-terminal" evidence="12">
    <location>
        <begin position="842"/>
        <end position="1069"/>
    </location>
</feature>
<dbReference type="GO" id="GO:0009338">
    <property type="term" value="C:exodeoxyribonuclease V complex"/>
    <property type="evidence" value="ECO:0007669"/>
    <property type="project" value="InterPro"/>
</dbReference>
<reference evidence="13 14" key="1">
    <citation type="submission" date="2019-08" db="EMBL/GenBank/DDBJ databases">
        <title>Luteimonas viscosus sp. nov., isolated from soil of a sunflower field.</title>
        <authorList>
            <person name="Jianli Z."/>
            <person name="Ying Z."/>
        </authorList>
    </citation>
    <scope>NUCLEOTIDE SEQUENCE [LARGE SCALE GENOMIC DNA]</scope>
    <source>
        <strain evidence="13 14">XBU10</strain>
    </source>
</reference>
<dbReference type="GO" id="GO:0000724">
    <property type="term" value="P:double-strand break repair via homologous recombination"/>
    <property type="evidence" value="ECO:0007669"/>
    <property type="project" value="UniProtKB-UniRule"/>
</dbReference>
<evidence type="ECO:0000256" key="8">
    <source>
        <dbReference type="ARBA" id="ARBA00023125"/>
    </source>
</evidence>
<accession>A0A5D4XPG0</accession>
<evidence type="ECO:0000256" key="2">
    <source>
        <dbReference type="ARBA" id="ARBA00022741"/>
    </source>
</evidence>